<evidence type="ECO:0000256" key="6">
    <source>
        <dbReference type="ARBA" id="ARBA00022968"/>
    </source>
</evidence>
<dbReference type="Proteomes" id="UP001374579">
    <property type="component" value="Unassembled WGS sequence"/>
</dbReference>
<comment type="caution">
    <text evidence="11">The sequence shown here is derived from an EMBL/GenBank/DDBJ whole genome shotgun (WGS) entry which is preliminary data.</text>
</comment>
<keyword evidence="6" id="KW-0735">Signal-anchor</keyword>
<keyword evidence="8" id="KW-0472">Membrane</keyword>
<keyword evidence="5" id="KW-0812">Transmembrane</keyword>
<evidence type="ECO:0000313" key="11">
    <source>
        <dbReference type="EMBL" id="KAK7100643.1"/>
    </source>
</evidence>
<proteinExistence type="inferred from homology"/>
<keyword evidence="12" id="KW-1185">Reference proteome</keyword>
<dbReference type="AlphaFoldDB" id="A0AAN9B7F8"/>
<evidence type="ECO:0000256" key="4">
    <source>
        <dbReference type="ARBA" id="ARBA00022679"/>
    </source>
</evidence>
<name>A0AAN9B7F8_9CAEN</name>
<dbReference type="PANTHER" id="PTHR19297">
    <property type="entry name" value="GLYCOSYLTRANSFERASE 14 FAMILY MEMBER"/>
    <property type="match status" value="1"/>
</dbReference>
<dbReference type="EMBL" id="JBAMIC010000011">
    <property type="protein sequence ID" value="KAK7100643.1"/>
    <property type="molecule type" value="Genomic_DNA"/>
</dbReference>
<keyword evidence="4" id="KW-0808">Transferase</keyword>
<evidence type="ECO:0000256" key="9">
    <source>
        <dbReference type="ARBA" id="ARBA00023180"/>
    </source>
</evidence>
<evidence type="ECO:0000256" key="2">
    <source>
        <dbReference type="ARBA" id="ARBA00004922"/>
    </source>
</evidence>
<evidence type="ECO:0000256" key="3">
    <source>
        <dbReference type="ARBA" id="ARBA00022676"/>
    </source>
</evidence>
<evidence type="ECO:0000256" key="5">
    <source>
        <dbReference type="ARBA" id="ARBA00022692"/>
    </source>
</evidence>
<evidence type="ECO:0000313" key="12">
    <source>
        <dbReference type="Proteomes" id="UP001374579"/>
    </source>
</evidence>
<comment type="similarity">
    <text evidence="10">Belongs to the glycosyltransferase 14 family.</text>
</comment>
<keyword evidence="7" id="KW-1133">Transmembrane helix</keyword>
<evidence type="ECO:0000256" key="7">
    <source>
        <dbReference type="ARBA" id="ARBA00022989"/>
    </source>
</evidence>
<dbReference type="InterPro" id="IPR003406">
    <property type="entry name" value="Glyco_trans_14"/>
</dbReference>
<gene>
    <name evidence="11" type="ORF">V1264_023560</name>
</gene>
<reference evidence="11 12" key="1">
    <citation type="submission" date="2024-02" db="EMBL/GenBank/DDBJ databases">
        <title>Chromosome-scale genome assembly of the rough periwinkle Littorina saxatilis.</title>
        <authorList>
            <person name="De Jode A."/>
            <person name="Faria R."/>
            <person name="Formenti G."/>
            <person name="Sims Y."/>
            <person name="Smith T.P."/>
            <person name="Tracey A."/>
            <person name="Wood J.M.D."/>
            <person name="Zagrodzka Z.B."/>
            <person name="Johannesson K."/>
            <person name="Butlin R.K."/>
            <person name="Leder E.H."/>
        </authorList>
    </citation>
    <scope>NUCLEOTIDE SEQUENCE [LARGE SCALE GENOMIC DNA]</scope>
    <source>
        <strain evidence="11">Snail1</strain>
        <tissue evidence="11">Muscle</tissue>
    </source>
</reference>
<dbReference type="GO" id="GO:0016020">
    <property type="term" value="C:membrane"/>
    <property type="evidence" value="ECO:0007669"/>
    <property type="project" value="UniProtKB-SubCell"/>
</dbReference>
<accession>A0AAN9B7F8</accession>
<sequence>MMHVHDVSLDVYRALRAFAGERPDHLATRTQRNKTKMERLERFLSERAVRAEGVNCKGVVEGDTKSLVQANLTERTQRATPEYDEYILRDAGTCSSFLQRYGFLTDSLTDTEKAFPLAYSILAYRDAAQVVFMLRTIYRPQNSYCIHVDKKSRGPFQDAMRAVSRCLPGVFMASRLIDVGWGGFSVLEPEIVCMQDLWNHSKTWRYFINLTGQEFPLKTNYELVKILRTYNGANDIHGFIPNGAFQRRWRHLLPAPHNVTVYAGAVQVTVSRAFVDFLLHDRVAQDFLNWTSRTRQPDENYFGTLNYNAQLRPPGGYRGSLAMKPPLSQIKPYLTRLKNWVQTSGHPCPGHMVRRQLCIFSVLDVPWLSTRPHLFANKFYYDYSRLALGCLAEDLFNRTRDQTLGRRDFDVSYYENLPYIKDKMTF</sequence>
<dbReference type="GO" id="GO:0008375">
    <property type="term" value="F:acetylglucosaminyltransferase activity"/>
    <property type="evidence" value="ECO:0007669"/>
    <property type="project" value="TreeGrafter"/>
</dbReference>
<evidence type="ECO:0000256" key="10">
    <source>
        <dbReference type="ARBA" id="ARBA00038150"/>
    </source>
</evidence>
<evidence type="ECO:0000256" key="8">
    <source>
        <dbReference type="ARBA" id="ARBA00023136"/>
    </source>
</evidence>
<comment type="subcellular location">
    <subcellularLocation>
        <location evidence="1">Membrane</location>
        <topology evidence="1">Single-pass type II membrane protein</topology>
    </subcellularLocation>
</comment>
<keyword evidence="9" id="KW-0325">Glycoprotein</keyword>
<dbReference type="Pfam" id="PF02485">
    <property type="entry name" value="Branch"/>
    <property type="match status" value="1"/>
</dbReference>
<keyword evidence="3" id="KW-0328">Glycosyltransferase</keyword>
<comment type="pathway">
    <text evidence="2">Protein modification; protein glycosylation.</text>
</comment>
<evidence type="ECO:0000256" key="1">
    <source>
        <dbReference type="ARBA" id="ARBA00004606"/>
    </source>
</evidence>
<dbReference type="PANTHER" id="PTHR19297:SF191">
    <property type="entry name" value="PROTEIN XYLOSYLTRANSFERASE"/>
    <property type="match status" value="1"/>
</dbReference>
<organism evidence="11 12">
    <name type="scientific">Littorina saxatilis</name>
    <dbReference type="NCBI Taxonomy" id="31220"/>
    <lineage>
        <taxon>Eukaryota</taxon>
        <taxon>Metazoa</taxon>
        <taxon>Spiralia</taxon>
        <taxon>Lophotrochozoa</taxon>
        <taxon>Mollusca</taxon>
        <taxon>Gastropoda</taxon>
        <taxon>Caenogastropoda</taxon>
        <taxon>Littorinimorpha</taxon>
        <taxon>Littorinoidea</taxon>
        <taxon>Littorinidae</taxon>
        <taxon>Littorina</taxon>
    </lineage>
</organism>
<protein>
    <submittedName>
        <fullName evidence="11">Uncharacterized protein</fullName>
    </submittedName>
</protein>